<evidence type="ECO:0000313" key="2">
    <source>
        <dbReference type="EMBL" id="ETW97366.1"/>
    </source>
</evidence>
<dbReference type="HOGENOM" id="CLU_051494_1_1_7"/>
<name>W4LJ61_9BACT</name>
<protein>
    <recommendedName>
        <fullName evidence="1">HEPN domain-containing protein</fullName>
    </recommendedName>
</protein>
<reference evidence="2 3" key="1">
    <citation type="journal article" date="2014" name="Nature">
        <title>An environmental bacterial taxon with a large and distinct metabolic repertoire.</title>
        <authorList>
            <person name="Wilson M.C."/>
            <person name="Mori T."/>
            <person name="Ruckert C."/>
            <person name="Uria A.R."/>
            <person name="Helf M.J."/>
            <person name="Takada K."/>
            <person name="Gernert C."/>
            <person name="Steffens U.A."/>
            <person name="Heycke N."/>
            <person name="Schmitt S."/>
            <person name="Rinke C."/>
            <person name="Helfrich E.J."/>
            <person name="Brachmann A.O."/>
            <person name="Gurgui C."/>
            <person name="Wakimoto T."/>
            <person name="Kracht M."/>
            <person name="Crusemann M."/>
            <person name="Hentschel U."/>
            <person name="Abe I."/>
            <person name="Matsunaga S."/>
            <person name="Kalinowski J."/>
            <person name="Takeyama H."/>
            <person name="Piel J."/>
        </authorList>
    </citation>
    <scope>NUCLEOTIDE SEQUENCE [LARGE SCALE GENOMIC DNA]</scope>
    <source>
        <strain evidence="3">TSY2</strain>
    </source>
</reference>
<sequence length="127" mass="15458">MNFFDTFQDDLKKQRYKKAAFELHQATERFYSCLLLVLTNYKPNTHNLKLLNSLSILQDERLAEVFPQDSKFQRRRFQLLKRAYVDARYSEHYQITEEELTWLAERVRDLQALTEELCLEKIESFER</sequence>
<organism evidence="2 3">
    <name type="scientific">Candidatus Entotheonella gemina</name>
    <dbReference type="NCBI Taxonomy" id="1429439"/>
    <lineage>
        <taxon>Bacteria</taxon>
        <taxon>Pseudomonadati</taxon>
        <taxon>Nitrospinota/Tectimicrobiota group</taxon>
        <taxon>Candidatus Tectimicrobiota</taxon>
        <taxon>Candidatus Entotheonellia</taxon>
        <taxon>Candidatus Entotheonellales</taxon>
        <taxon>Candidatus Entotheonellaceae</taxon>
        <taxon>Candidatus Entotheonella</taxon>
    </lineage>
</organism>
<proteinExistence type="predicted"/>
<dbReference type="Proteomes" id="UP000019140">
    <property type="component" value="Unassembled WGS sequence"/>
</dbReference>
<feature type="domain" description="HEPN" evidence="1">
    <location>
        <begin position="1"/>
        <end position="117"/>
    </location>
</feature>
<evidence type="ECO:0000313" key="3">
    <source>
        <dbReference type="Proteomes" id="UP000019140"/>
    </source>
</evidence>
<dbReference type="SMART" id="SM00748">
    <property type="entry name" value="HEPN"/>
    <property type="match status" value="1"/>
</dbReference>
<dbReference type="PROSITE" id="PS50910">
    <property type="entry name" value="HEPN"/>
    <property type="match status" value="1"/>
</dbReference>
<dbReference type="EMBL" id="AZHX01002071">
    <property type="protein sequence ID" value="ETW97366.1"/>
    <property type="molecule type" value="Genomic_DNA"/>
</dbReference>
<dbReference type="PATRIC" id="fig|1429439.4.peg.7455"/>
<keyword evidence="3" id="KW-1185">Reference proteome</keyword>
<evidence type="ECO:0000259" key="1">
    <source>
        <dbReference type="PROSITE" id="PS50910"/>
    </source>
</evidence>
<dbReference type="InterPro" id="IPR007842">
    <property type="entry name" value="HEPN_dom"/>
</dbReference>
<comment type="caution">
    <text evidence="2">The sequence shown here is derived from an EMBL/GenBank/DDBJ whole genome shotgun (WGS) entry which is preliminary data.</text>
</comment>
<gene>
    <name evidence="2" type="ORF">ETSY2_44760</name>
</gene>
<dbReference type="Pfam" id="PF05168">
    <property type="entry name" value="HEPN"/>
    <property type="match status" value="1"/>
</dbReference>
<dbReference type="Gene3D" id="1.20.120.330">
    <property type="entry name" value="Nucleotidyltransferases domain 2"/>
    <property type="match status" value="1"/>
</dbReference>
<dbReference type="SUPFAM" id="SSF81593">
    <property type="entry name" value="Nucleotidyltransferase substrate binding subunit/domain"/>
    <property type="match status" value="1"/>
</dbReference>
<accession>W4LJ61</accession>
<dbReference type="AlphaFoldDB" id="W4LJ61"/>